<dbReference type="PANTHER" id="PTHR12585:SF55">
    <property type="entry name" value="SISTER CHROMATID COHESION 1 PROTEIN 3"/>
    <property type="match status" value="1"/>
</dbReference>
<dbReference type="PANTHER" id="PTHR12585">
    <property type="entry name" value="SCC1 / RAD21 FAMILY MEMBER"/>
    <property type="match status" value="1"/>
</dbReference>
<evidence type="ECO:0000256" key="1">
    <source>
        <dbReference type="ARBA" id="ARBA00004123"/>
    </source>
</evidence>
<accession>A0A8K0MLM2</accession>
<feature type="region of interest" description="Disordered" evidence="3">
    <location>
        <begin position="193"/>
        <end position="216"/>
    </location>
</feature>
<dbReference type="EMBL" id="VOIH02000003">
    <property type="protein sequence ID" value="KAF3449990.1"/>
    <property type="molecule type" value="Genomic_DNA"/>
</dbReference>
<evidence type="ECO:0000313" key="6">
    <source>
        <dbReference type="Proteomes" id="UP000796880"/>
    </source>
</evidence>
<dbReference type="GO" id="GO:0005634">
    <property type="term" value="C:nucleus"/>
    <property type="evidence" value="ECO:0007669"/>
    <property type="project" value="UniProtKB-SubCell"/>
</dbReference>
<dbReference type="GO" id="GO:0007062">
    <property type="term" value="P:sister chromatid cohesion"/>
    <property type="evidence" value="ECO:0007669"/>
    <property type="project" value="InterPro"/>
</dbReference>
<name>A0A8K0MLM2_9ROSA</name>
<feature type="region of interest" description="Disordered" evidence="3">
    <location>
        <begin position="270"/>
        <end position="291"/>
    </location>
</feature>
<dbReference type="GO" id="GO:1990414">
    <property type="term" value="P:replication-born double-strand break repair via sister chromatid exchange"/>
    <property type="evidence" value="ECO:0007669"/>
    <property type="project" value="TreeGrafter"/>
</dbReference>
<dbReference type="CDD" id="cd21793">
    <property type="entry name" value="Rad21_Rec8_M_AtSYN1-like"/>
    <property type="match status" value="1"/>
</dbReference>
<gene>
    <name evidence="5" type="ORF">FNV43_RR06069</name>
</gene>
<comment type="caution">
    <text evidence="5">The sequence shown here is derived from an EMBL/GenBank/DDBJ whole genome shotgun (WGS) entry which is preliminary data.</text>
</comment>
<evidence type="ECO:0000256" key="2">
    <source>
        <dbReference type="ARBA" id="ARBA00023242"/>
    </source>
</evidence>
<organism evidence="5 6">
    <name type="scientific">Rhamnella rubrinervis</name>
    <dbReference type="NCBI Taxonomy" id="2594499"/>
    <lineage>
        <taxon>Eukaryota</taxon>
        <taxon>Viridiplantae</taxon>
        <taxon>Streptophyta</taxon>
        <taxon>Embryophyta</taxon>
        <taxon>Tracheophyta</taxon>
        <taxon>Spermatophyta</taxon>
        <taxon>Magnoliopsida</taxon>
        <taxon>eudicotyledons</taxon>
        <taxon>Gunneridae</taxon>
        <taxon>Pentapetalae</taxon>
        <taxon>rosids</taxon>
        <taxon>fabids</taxon>
        <taxon>Rosales</taxon>
        <taxon>Rhamnaceae</taxon>
        <taxon>rhamnoid group</taxon>
        <taxon>Rhamneae</taxon>
        <taxon>Rhamnella</taxon>
    </lineage>
</organism>
<comment type="subcellular location">
    <subcellularLocation>
        <location evidence="1">Nucleus</location>
    </subcellularLocation>
</comment>
<dbReference type="InterPro" id="IPR039781">
    <property type="entry name" value="Rad21/Rec8-like"/>
</dbReference>
<dbReference type="Pfam" id="PF04825">
    <property type="entry name" value="Rad21_Rec8_N"/>
    <property type="match status" value="1"/>
</dbReference>
<sequence>MFYSQTFLARKGPLGTVWCAAHLQHRLKKSHYTSTDIPSTVDRIMFPEVPIALRMSGHLLLGVVRIYSKKVEYLCQDCIFVYTTFRKTFSSIDLSEDANQAPVHAITLPDTFDLDALDLDDDISLEGPYDNHLRSYEDITLKEPYVAISFDEDIIMDESNPEEVPDSNVAAMDEDIVHPPAVYSSLGVEVPHDVSFQGPGLSDHEEKSESGHRDENLPDEIEVLREAVPVISPGKLPPVSPNCRNDVTEAHESIDVAMNEKDILSPIMEDKTPGGLSLHQPSSGPPPASVASLQDGLEIINSPISFAIRSTPPVKQPKPRPRKRKQNYDDSPVLTNKFMKKALKDSRDLLRKRRNITCTALGMWKLNNALSKELVLFQPSITEEASPDSVVVRSPAPITEACLDPGVAQSSAPATEEISPERQHEESEPLLNDYDQEIEHLRHVEDHDERNNLPEFIPSSRFTPPLGNDDLTPLTSQHLGSASVERTLGTEVLPTPNLPASTGLYESEFETPIAFFQKQLGVENTSLSDVPEMMHSEDVGDLYFLEADNNTPTGSQGTQGVDSLSVRTRAVAQYLKRQSDVTPSSDDLFGDLSLNKILEGKTRKLCARMFLKLW</sequence>
<dbReference type="InterPro" id="IPR006910">
    <property type="entry name" value="Rad21_Rec8_N"/>
</dbReference>
<dbReference type="OrthoDB" id="10071381at2759"/>
<proteinExistence type="predicted"/>
<protein>
    <recommendedName>
        <fullName evidence="4">Rad21/Rec8-like protein N-terminal domain-containing protein</fullName>
    </recommendedName>
</protein>
<reference evidence="5" key="1">
    <citation type="submission" date="2020-03" db="EMBL/GenBank/DDBJ databases">
        <title>A high-quality chromosome-level genome assembly of a woody plant with both climbing and erect habits, Rhamnella rubrinervis.</title>
        <authorList>
            <person name="Lu Z."/>
            <person name="Yang Y."/>
            <person name="Zhu X."/>
            <person name="Sun Y."/>
        </authorList>
    </citation>
    <scope>NUCLEOTIDE SEQUENCE</scope>
    <source>
        <strain evidence="5">BYM</strain>
        <tissue evidence="5">Leaf</tissue>
    </source>
</reference>
<dbReference type="Proteomes" id="UP000796880">
    <property type="component" value="Unassembled WGS sequence"/>
</dbReference>
<dbReference type="AlphaFoldDB" id="A0A8K0MLM2"/>
<feature type="domain" description="Rad21/Rec8-like protein N-terminal" evidence="4">
    <location>
        <begin position="1"/>
        <end position="98"/>
    </location>
</feature>
<keyword evidence="2" id="KW-0539">Nucleus</keyword>
<evidence type="ECO:0000259" key="4">
    <source>
        <dbReference type="Pfam" id="PF04825"/>
    </source>
</evidence>
<keyword evidence="6" id="KW-1185">Reference proteome</keyword>
<evidence type="ECO:0000313" key="5">
    <source>
        <dbReference type="EMBL" id="KAF3449990.1"/>
    </source>
</evidence>
<feature type="region of interest" description="Disordered" evidence="3">
    <location>
        <begin position="308"/>
        <end position="330"/>
    </location>
</feature>
<evidence type="ECO:0000256" key="3">
    <source>
        <dbReference type="SAM" id="MobiDB-lite"/>
    </source>
</evidence>
<feature type="compositionally biased region" description="Basic and acidic residues" evidence="3">
    <location>
        <begin position="202"/>
        <end position="216"/>
    </location>
</feature>
<dbReference type="GO" id="GO:0003682">
    <property type="term" value="F:chromatin binding"/>
    <property type="evidence" value="ECO:0007669"/>
    <property type="project" value="TreeGrafter"/>
</dbReference>
<feature type="region of interest" description="Disordered" evidence="3">
    <location>
        <begin position="405"/>
        <end position="429"/>
    </location>
</feature>
<dbReference type="GO" id="GO:0008278">
    <property type="term" value="C:cohesin complex"/>
    <property type="evidence" value="ECO:0007669"/>
    <property type="project" value="InterPro"/>
</dbReference>